<dbReference type="InterPro" id="IPR016181">
    <property type="entry name" value="Acyl_CoA_acyltransferase"/>
</dbReference>
<dbReference type="Proteomes" id="UP000199473">
    <property type="component" value="Unassembled WGS sequence"/>
</dbReference>
<organism evidence="2 3">
    <name type="scientific">Falsiroseomonas stagni DSM 19981</name>
    <dbReference type="NCBI Taxonomy" id="1123062"/>
    <lineage>
        <taxon>Bacteria</taxon>
        <taxon>Pseudomonadati</taxon>
        <taxon>Pseudomonadota</taxon>
        <taxon>Alphaproteobacteria</taxon>
        <taxon>Acetobacterales</taxon>
        <taxon>Roseomonadaceae</taxon>
        <taxon>Falsiroseomonas</taxon>
    </lineage>
</organism>
<name>A0A1I4BFH9_9PROT</name>
<dbReference type="CDD" id="cd04301">
    <property type="entry name" value="NAT_SF"/>
    <property type="match status" value="1"/>
</dbReference>
<sequence length="217" mass="23738">MKPAGFAPTGIPRYCPRFDRHTAYAQEAQHMAKATGAKGTRSRITAAKPAIRKAAAIAEAVDAPLPPPFPRPRGMSADAGVEISEDAFPELDAVAAIQRGLHAYNQEMGGNYDREPVTLLARAPDGTARGGLLGLTFWGWLFIDWLWLSRDLRGKGVGSELLLRAEAIARERGCAHAYTDTFSFQAPDFWLQNGYAEFGRLDGMPAGHARIWFRKAL</sequence>
<feature type="domain" description="N-acetyltransferase" evidence="1">
    <location>
        <begin position="81"/>
        <end position="217"/>
    </location>
</feature>
<evidence type="ECO:0000259" key="1">
    <source>
        <dbReference type="PROSITE" id="PS51186"/>
    </source>
</evidence>
<gene>
    <name evidence="2" type="ORF">SAMN02745775_105257</name>
</gene>
<dbReference type="Gene3D" id="3.40.630.30">
    <property type="match status" value="1"/>
</dbReference>
<reference evidence="2 3" key="1">
    <citation type="submission" date="2016-10" db="EMBL/GenBank/DDBJ databases">
        <authorList>
            <person name="de Groot N.N."/>
        </authorList>
    </citation>
    <scope>NUCLEOTIDE SEQUENCE [LARGE SCALE GENOMIC DNA]</scope>
    <source>
        <strain evidence="2 3">DSM 19981</strain>
    </source>
</reference>
<evidence type="ECO:0000313" key="2">
    <source>
        <dbReference type="EMBL" id="SFK67518.1"/>
    </source>
</evidence>
<proteinExistence type="predicted"/>
<dbReference type="Pfam" id="PF00583">
    <property type="entry name" value="Acetyltransf_1"/>
    <property type="match status" value="1"/>
</dbReference>
<dbReference type="EMBL" id="FOSQ01000005">
    <property type="protein sequence ID" value="SFK67518.1"/>
    <property type="molecule type" value="Genomic_DNA"/>
</dbReference>
<dbReference type="InterPro" id="IPR000182">
    <property type="entry name" value="GNAT_dom"/>
</dbReference>
<dbReference type="PROSITE" id="PS51186">
    <property type="entry name" value="GNAT"/>
    <property type="match status" value="1"/>
</dbReference>
<dbReference type="STRING" id="1123062.SAMN02745775_105257"/>
<dbReference type="AlphaFoldDB" id="A0A1I4BFH9"/>
<dbReference type="OrthoDB" id="9787920at2"/>
<keyword evidence="2" id="KW-0808">Transferase</keyword>
<evidence type="ECO:0000313" key="3">
    <source>
        <dbReference type="Proteomes" id="UP000199473"/>
    </source>
</evidence>
<dbReference type="GO" id="GO:0016747">
    <property type="term" value="F:acyltransferase activity, transferring groups other than amino-acyl groups"/>
    <property type="evidence" value="ECO:0007669"/>
    <property type="project" value="InterPro"/>
</dbReference>
<dbReference type="SUPFAM" id="SSF55729">
    <property type="entry name" value="Acyl-CoA N-acyltransferases (Nat)"/>
    <property type="match status" value="1"/>
</dbReference>
<keyword evidence="3" id="KW-1185">Reference proteome</keyword>
<protein>
    <submittedName>
        <fullName evidence="2">Acetyltransferase (GNAT) family protein</fullName>
    </submittedName>
</protein>
<accession>A0A1I4BFH9</accession>